<name>A0ABV2J0Z9_9HYPH</name>
<reference evidence="4 5" key="1">
    <citation type="submission" date="2024-06" db="EMBL/GenBank/DDBJ databases">
        <title>Genomic Encyclopedia of Type Strains, Phase IV (KMG-IV): sequencing the most valuable type-strain genomes for metagenomic binning, comparative biology and taxonomic classification.</title>
        <authorList>
            <person name="Goeker M."/>
        </authorList>
    </citation>
    <scope>NUCLEOTIDE SEQUENCE [LARGE SCALE GENOMIC DNA]</scope>
    <source>
        <strain evidence="4 5">DSM 29780</strain>
    </source>
</reference>
<feature type="domain" description="GGDEF" evidence="3">
    <location>
        <begin position="198"/>
        <end position="332"/>
    </location>
</feature>
<evidence type="ECO:0000259" key="3">
    <source>
        <dbReference type="PROSITE" id="PS50887"/>
    </source>
</evidence>
<dbReference type="InterPro" id="IPR000160">
    <property type="entry name" value="GGDEF_dom"/>
</dbReference>
<evidence type="ECO:0000313" key="4">
    <source>
        <dbReference type="EMBL" id="MET3614356.1"/>
    </source>
</evidence>
<dbReference type="SMART" id="SM00267">
    <property type="entry name" value="GGDEF"/>
    <property type="match status" value="1"/>
</dbReference>
<dbReference type="InterPro" id="IPR029787">
    <property type="entry name" value="Nucleotide_cyclase"/>
</dbReference>
<comment type="catalytic activity">
    <reaction evidence="2">
        <text>2 GTP = 3',3'-c-di-GMP + 2 diphosphate</text>
        <dbReference type="Rhea" id="RHEA:24898"/>
        <dbReference type="ChEBI" id="CHEBI:33019"/>
        <dbReference type="ChEBI" id="CHEBI:37565"/>
        <dbReference type="ChEBI" id="CHEBI:58805"/>
        <dbReference type="EC" id="2.7.7.65"/>
    </reaction>
</comment>
<dbReference type="CDD" id="cd01949">
    <property type="entry name" value="GGDEF"/>
    <property type="match status" value="1"/>
</dbReference>
<dbReference type="Pfam" id="PF00990">
    <property type="entry name" value="GGDEF"/>
    <property type="match status" value="1"/>
</dbReference>
<dbReference type="PANTHER" id="PTHR45138">
    <property type="entry name" value="REGULATORY COMPONENTS OF SENSORY TRANSDUCTION SYSTEM"/>
    <property type="match status" value="1"/>
</dbReference>
<evidence type="ECO:0000256" key="2">
    <source>
        <dbReference type="ARBA" id="ARBA00034247"/>
    </source>
</evidence>
<dbReference type="Gene3D" id="3.30.70.270">
    <property type="match status" value="1"/>
</dbReference>
<dbReference type="Proteomes" id="UP001549047">
    <property type="component" value="Unassembled WGS sequence"/>
</dbReference>
<proteinExistence type="predicted"/>
<dbReference type="PANTHER" id="PTHR45138:SF9">
    <property type="entry name" value="DIGUANYLATE CYCLASE DGCM-RELATED"/>
    <property type="match status" value="1"/>
</dbReference>
<protein>
    <recommendedName>
        <fullName evidence="1">diguanylate cyclase</fullName>
        <ecNumber evidence="1">2.7.7.65</ecNumber>
    </recommendedName>
</protein>
<evidence type="ECO:0000256" key="1">
    <source>
        <dbReference type="ARBA" id="ARBA00012528"/>
    </source>
</evidence>
<organism evidence="4 5">
    <name type="scientific">Rhizobium aquaticum</name>
    <dbReference type="NCBI Taxonomy" id="1549636"/>
    <lineage>
        <taxon>Bacteria</taxon>
        <taxon>Pseudomonadati</taxon>
        <taxon>Pseudomonadota</taxon>
        <taxon>Alphaproteobacteria</taxon>
        <taxon>Hyphomicrobiales</taxon>
        <taxon>Rhizobiaceae</taxon>
        <taxon>Rhizobium/Agrobacterium group</taxon>
        <taxon>Rhizobium</taxon>
    </lineage>
</organism>
<dbReference type="InterPro" id="IPR050469">
    <property type="entry name" value="Diguanylate_Cyclase"/>
</dbReference>
<dbReference type="PROSITE" id="PS50887">
    <property type="entry name" value="GGDEF"/>
    <property type="match status" value="1"/>
</dbReference>
<dbReference type="NCBIfam" id="TIGR00254">
    <property type="entry name" value="GGDEF"/>
    <property type="match status" value="1"/>
</dbReference>
<dbReference type="EMBL" id="JBEPMB010000003">
    <property type="protein sequence ID" value="MET3614356.1"/>
    <property type="molecule type" value="Genomic_DNA"/>
</dbReference>
<dbReference type="SUPFAM" id="SSF55073">
    <property type="entry name" value="Nucleotide cyclase"/>
    <property type="match status" value="1"/>
</dbReference>
<accession>A0ABV2J0Z9</accession>
<dbReference type="InterPro" id="IPR043128">
    <property type="entry name" value="Rev_trsase/Diguanyl_cyclase"/>
</dbReference>
<gene>
    <name evidence="4" type="ORF">ABID16_002693</name>
</gene>
<comment type="caution">
    <text evidence="4">The sequence shown here is derived from an EMBL/GenBank/DDBJ whole genome shotgun (WGS) entry which is preliminary data.</text>
</comment>
<evidence type="ECO:0000313" key="5">
    <source>
        <dbReference type="Proteomes" id="UP001549047"/>
    </source>
</evidence>
<sequence length="349" mass="38471">MCAVVVSNPVTELMRRRKVPPLPRNYELFYEAVIGSNSRLSSELAALGIQPMQAQLDALFEKYMGELRRNRQIDKAHNNLSAELAALLNLLGREKEELENHGASLTDLRKTLVANDDKSLMQVAQAIADIKTVTEKTLAANGNVMAEAENKSASLQEMRRKLNEYKRLAYIDSLTGLFNRRAFDDRIASAFAKYRKLGGCALILADIDHFKRFNDTYGHPVGDKVLTAVGQSLAKFAGRNIFVARPGGEEFALIAENMSAEEAARLAELVRQEVASINFEIKGGGKIDPVTISLGVSMADDALDGVEFYQNSDMALYASKSGGRNRTTVFSLELRGALSNNRVMYTKAI</sequence>
<dbReference type="RefSeq" id="WP_354556852.1">
    <property type="nucleotide sequence ID" value="NZ_JBEPMB010000003.1"/>
</dbReference>
<keyword evidence="5" id="KW-1185">Reference proteome</keyword>
<dbReference type="EC" id="2.7.7.65" evidence="1"/>